<comment type="caution">
    <text evidence="1">The sequence shown here is derived from an EMBL/GenBank/DDBJ whole genome shotgun (WGS) entry which is preliminary data.</text>
</comment>
<gene>
    <name evidence="1" type="ORF">DWX77_06190</name>
</gene>
<dbReference type="RefSeq" id="WP_119199526.1">
    <property type="nucleotide sequence ID" value="NZ_JBBNFJ010000011.1"/>
</dbReference>
<dbReference type="EMBL" id="QRVV01000012">
    <property type="protein sequence ID" value="RGS74991.1"/>
    <property type="molecule type" value="Genomic_DNA"/>
</dbReference>
<organism evidence="1 2">
    <name type="scientific">Blautia obeum</name>
    <dbReference type="NCBI Taxonomy" id="40520"/>
    <lineage>
        <taxon>Bacteria</taxon>
        <taxon>Bacillati</taxon>
        <taxon>Bacillota</taxon>
        <taxon>Clostridia</taxon>
        <taxon>Lachnospirales</taxon>
        <taxon>Lachnospiraceae</taxon>
        <taxon>Blautia</taxon>
    </lineage>
</organism>
<sequence length="73" mass="8781">MDKITRQVRIEHWTQIMNTETGTIQIETKPYDVGMRRSFAFEIKNNNGSFFKTIKESYYKLIEDGIMWNELPF</sequence>
<evidence type="ECO:0000313" key="2">
    <source>
        <dbReference type="Proteomes" id="UP000284242"/>
    </source>
</evidence>
<dbReference type="Proteomes" id="UP000284242">
    <property type="component" value="Unassembled WGS sequence"/>
</dbReference>
<evidence type="ECO:0000313" key="1">
    <source>
        <dbReference type="EMBL" id="RGS74991.1"/>
    </source>
</evidence>
<name>A0A412L344_9FIRM</name>
<dbReference type="AlphaFoldDB" id="A0A412L344"/>
<proteinExistence type="predicted"/>
<protein>
    <submittedName>
        <fullName evidence="1">Uncharacterized protein</fullName>
    </submittedName>
</protein>
<reference evidence="1 2" key="1">
    <citation type="submission" date="2018-08" db="EMBL/GenBank/DDBJ databases">
        <title>A genome reference for cultivated species of the human gut microbiota.</title>
        <authorList>
            <person name="Zou Y."/>
            <person name="Xue W."/>
            <person name="Luo G."/>
        </authorList>
    </citation>
    <scope>NUCLEOTIDE SEQUENCE [LARGE SCALE GENOMIC DNA]</scope>
    <source>
        <strain evidence="1 2">AF21-24</strain>
    </source>
</reference>
<accession>A0A412L344</accession>